<name>A0A1N7GII2_9EURY</name>
<keyword evidence="6" id="KW-1185">Reference proteome</keyword>
<dbReference type="GO" id="GO:0005507">
    <property type="term" value="F:copper ion binding"/>
    <property type="evidence" value="ECO:0007669"/>
    <property type="project" value="InterPro"/>
</dbReference>
<proteinExistence type="predicted"/>
<feature type="compositionally biased region" description="Acidic residues" evidence="3">
    <location>
        <begin position="29"/>
        <end position="53"/>
    </location>
</feature>
<evidence type="ECO:0000259" key="4">
    <source>
        <dbReference type="Pfam" id="PF00127"/>
    </source>
</evidence>
<dbReference type="EMBL" id="FTNR01000012">
    <property type="protein sequence ID" value="SIS12342.1"/>
    <property type="molecule type" value="Genomic_DNA"/>
</dbReference>
<dbReference type="GO" id="GO:0009055">
    <property type="term" value="F:electron transfer activity"/>
    <property type="evidence" value="ECO:0007669"/>
    <property type="project" value="InterPro"/>
</dbReference>
<gene>
    <name evidence="5" type="ORF">SAMN05421752_112106</name>
</gene>
<feature type="domain" description="Blue (type 1) copper" evidence="4">
    <location>
        <begin position="62"/>
        <end position="158"/>
    </location>
</feature>
<evidence type="ECO:0000313" key="5">
    <source>
        <dbReference type="EMBL" id="SIS12342.1"/>
    </source>
</evidence>
<dbReference type="AlphaFoldDB" id="A0A1N7GII2"/>
<dbReference type="InterPro" id="IPR052721">
    <property type="entry name" value="ET_Amicyanin"/>
</dbReference>
<organism evidence="5 6">
    <name type="scientific">Natronorubrum thiooxidans</name>
    <dbReference type="NCBI Taxonomy" id="308853"/>
    <lineage>
        <taxon>Archaea</taxon>
        <taxon>Methanobacteriati</taxon>
        <taxon>Methanobacteriota</taxon>
        <taxon>Stenosarchaea group</taxon>
        <taxon>Halobacteria</taxon>
        <taxon>Halobacteriales</taxon>
        <taxon>Natrialbaceae</taxon>
        <taxon>Natronorubrum</taxon>
    </lineage>
</organism>
<accession>A0A1N7GII2</accession>
<reference evidence="6" key="1">
    <citation type="submission" date="2017-01" db="EMBL/GenBank/DDBJ databases">
        <authorList>
            <person name="Varghese N."/>
            <person name="Submissions S."/>
        </authorList>
    </citation>
    <scope>NUCLEOTIDE SEQUENCE [LARGE SCALE GENOMIC DNA]</scope>
    <source>
        <strain evidence="6">type strain: HArc-</strain>
    </source>
</reference>
<dbReference type="InterPro" id="IPR008972">
    <property type="entry name" value="Cupredoxin"/>
</dbReference>
<dbReference type="SUPFAM" id="SSF49503">
    <property type="entry name" value="Cupredoxins"/>
    <property type="match status" value="1"/>
</dbReference>
<dbReference type="PANTHER" id="PTHR36507">
    <property type="entry name" value="BLL1555 PROTEIN"/>
    <property type="match status" value="1"/>
</dbReference>
<protein>
    <submittedName>
        <fullName evidence="5">Plastocyanin</fullName>
    </submittedName>
</protein>
<keyword evidence="1" id="KW-0479">Metal-binding</keyword>
<dbReference type="OrthoDB" id="162983at2157"/>
<evidence type="ECO:0000256" key="3">
    <source>
        <dbReference type="SAM" id="MobiDB-lite"/>
    </source>
</evidence>
<evidence type="ECO:0000256" key="1">
    <source>
        <dbReference type="ARBA" id="ARBA00022723"/>
    </source>
</evidence>
<evidence type="ECO:0000256" key="2">
    <source>
        <dbReference type="ARBA" id="ARBA00023008"/>
    </source>
</evidence>
<dbReference type="RefSeq" id="WP_076610126.1">
    <property type="nucleotide sequence ID" value="NZ_FTNR01000012.1"/>
</dbReference>
<dbReference type="Gene3D" id="2.60.40.420">
    <property type="entry name" value="Cupredoxins - blue copper proteins"/>
    <property type="match status" value="1"/>
</dbReference>
<dbReference type="STRING" id="308853.SAMN05421752_112106"/>
<dbReference type="InterPro" id="IPR000923">
    <property type="entry name" value="BlueCu_1"/>
</dbReference>
<sequence length="159" mass="17287">MADETHSRRGYLKYAGAISGIALSGCLDNDTDASDDGASDDDSNGDGEPDGEQSDEHEVIAGPDGNWEFDPEELTIAVGDTVRWYFDSAGHNVTSHPDAATECENPEGAEPFTSYEGENHNSVMEEEAEFEHTFEVAGEYVYVCTPHIPQMVGQIHVEE</sequence>
<keyword evidence="2" id="KW-0186">Copper</keyword>
<feature type="region of interest" description="Disordered" evidence="3">
    <location>
        <begin position="24"/>
        <end position="70"/>
    </location>
</feature>
<evidence type="ECO:0000313" key="6">
    <source>
        <dbReference type="Proteomes" id="UP000185936"/>
    </source>
</evidence>
<dbReference type="Pfam" id="PF00127">
    <property type="entry name" value="Copper-bind"/>
    <property type="match status" value="1"/>
</dbReference>
<dbReference type="PANTHER" id="PTHR36507:SF1">
    <property type="entry name" value="BLL1555 PROTEIN"/>
    <property type="match status" value="1"/>
</dbReference>
<dbReference type="Proteomes" id="UP000185936">
    <property type="component" value="Unassembled WGS sequence"/>
</dbReference>